<dbReference type="Proteomes" id="UP000887576">
    <property type="component" value="Unplaced"/>
</dbReference>
<name>A0AC34QDX3_9BILA</name>
<evidence type="ECO:0000313" key="1">
    <source>
        <dbReference type="Proteomes" id="UP000887576"/>
    </source>
</evidence>
<protein>
    <submittedName>
        <fullName evidence="2">Uncharacterized protein</fullName>
    </submittedName>
</protein>
<accession>A0AC34QDX3</accession>
<dbReference type="WBParaSite" id="JU765_v2.g15356.t1">
    <property type="protein sequence ID" value="JU765_v2.g15356.t1"/>
    <property type="gene ID" value="JU765_v2.g15356"/>
</dbReference>
<proteinExistence type="predicted"/>
<reference evidence="2" key="1">
    <citation type="submission" date="2022-11" db="UniProtKB">
        <authorList>
            <consortium name="WormBaseParasite"/>
        </authorList>
    </citation>
    <scope>IDENTIFICATION</scope>
</reference>
<sequence>MSTVLYAGYLIIWWRMGENIYNAYVIWAFGTYLGSLIVLKPVTVCFLGLDRCLALIIPMEHRAHPAKWIVIPTMIAVGVFFVVNFMFFILPAFPPAAKTTCGAILCLAPNHAAAVYTTLRYISSAGILMIGIAFVISARKRFFDTTAVAKYTRLVFKIILLSFFFDFIPHTLTFVLYMFFQINIAVYLGPYSTFFSSMESFGCSIFYYQIMKTQVLSSNVTSQQTFPSSQSSQQHKKKTFLR</sequence>
<evidence type="ECO:0000313" key="2">
    <source>
        <dbReference type="WBParaSite" id="JU765_v2.g15356.t1"/>
    </source>
</evidence>
<organism evidence="1 2">
    <name type="scientific">Panagrolaimus sp. JU765</name>
    <dbReference type="NCBI Taxonomy" id="591449"/>
    <lineage>
        <taxon>Eukaryota</taxon>
        <taxon>Metazoa</taxon>
        <taxon>Ecdysozoa</taxon>
        <taxon>Nematoda</taxon>
        <taxon>Chromadorea</taxon>
        <taxon>Rhabditida</taxon>
        <taxon>Tylenchina</taxon>
        <taxon>Panagrolaimomorpha</taxon>
        <taxon>Panagrolaimoidea</taxon>
        <taxon>Panagrolaimidae</taxon>
        <taxon>Panagrolaimus</taxon>
    </lineage>
</organism>